<evidence type="ECO:0000256" key="1">
    <source>
        <dbReference type="SAM" id="MobiDB-lite"/>
    </source>
</evidence>
<evidence type="ECO:0000313" key="3">
    <source>
        <dbReference type="Proteomes" id="UP000307440"/>
    </source>
</evidence>
<feature type="region of interest" description="Disordered" evidence="1">
    <location>
        <begin position="1"/>
        <end position="67"/>
    </location>
</feature>
<gene>
    <name evidence="2" type="ORF">FA15DRAFT_590926</name>
</gene>
<name>A0A5C3KX38_COPMA</name>
<dbReference type="Proteomes" id="UP000307440">
    <property type="component" value="Unassembled WGS sequence"/>
</dbReference>
<proteinExistence type="predicted"/>
<evidence type="ECO:0000313" key="2">
    <source>
        <dbReference type="EMBL" id="TFK25209.1"/>
    </source>
</evidence>
<keyword evidence="3" id="KW-1185">Reference proteome</keyword>
<protein>
    <submittedName>
        <fullName evidence="2">Uncharacterized protein</fullName>
    </submittedName>
</protein>
<dbReference type="OrthoDB" id="3220849at2759"/>
<reference evidence="2 3" key="1">
    <citation type="journal article" date="2019" name="Nat. Ecol. Evol.">
        <title>Megaphylogeny resolves global patterns of mushroom evolution.</title>
        <authorList>
            <person name="Varga T."/>
            <person name="Krizsan K."/>
            <person name="Foldi C."/>
            <person name="Dima B."/>
            <person name="Sanchez-Garcia M."/>
            <person name="Sanchez-Ramirez S."/>
            <person name="Szollosi G.J."/>
            <person name="Szarkandi J.G."/>
            <person name="Papp V."/>
            <person name="Albert L."/>
            <person name="Andreopoulos W."/>
            <person name="Angelini C."/>
            <person name="Antonin V."/>
            <person name="Barry K.W."/>
            <person name="Bougher N.L."/>
            <person name="Buchanan P."/>
            <person name="Buyck B."/>
            <person name="Bense V."/>
            <person name="Catcheside P."/>
            <person name="Chovatia M."/>
            <person name="Cooper J."/>
            <person name="Damon W."/>
            <person name="Desjardin D."/>
            <person name="Finy P."/>
            <person name="Geml J."/>
            <person name="Haridas S."/>
            <person name="Hughes K."/>
            <person name="Justo A."/>
            <person name="Karasinski D."/>
            <person name="Kautmanova I."/>
            <person name="Kiss B."/>
            <person name="Kocsube S."/>
            <person name="Kotiranta H."/>
            <person name="LaButti K.M."/>
            <person name="Lechner B.E."/>
            <person name="Liimatainen K."/>
            <person name="Lipzen A."/>
            <person name="Lukacs Z."/>
            <person name="Mihaltcheva S."/>
            <person name="Morgado L.N."/>
            <person name="Niskanen T."/>
            <person name="Noordeloos M.E."/>
            <person name="Ohm R.A."/>
            <person name="Ortiz-Santana B."/>
            <person name="Ovrebo C."/>
            <person name="Racz N."/>
            <person name="Riley R."/>
            <person name="Savchenko A."/>
            <person name="Shiryaev A."/>
            <person name="Soop K."/>
            <person name="Spirin V."/>
            <person name="Szebenyi C."/>
            <person name="Tomsovsky M."/>
            <person name="Tulloss R.E."/>
            <person name="Uehling J."/>
            <person name="Grigoriev I.V."/>
            <person name="Vagvolgyi C."/>
            <person name="Papp T."/>
            <person name="Martin F.M."/>
            <person name="Miettinen O."/>
            <person name="Hibbett D.S."/>
            <person name="Nagy L.G."/>
        </authorList>
    </citation>
    <scope>NUCLEOTIDE SEQUENCE [LARGE SCALE GENOMIC DNA]</scope>
    <source>
        <strain evidence="2 3">CBS 121175</strain>
    </source>
</reference>
<accession>A0A5C3KX38</accession>
<dbReference type="EMBL" id="ML210189">
    <property type="protein sequence ID" value="TFK25209.1"/>
    <property type="molecule type" value="Genomic_DNA"/>
</dbReference>
<sequence>MTADSQSPQGARKPVAPAPIPSSPLAQAIAEAWKRETQESQEKWRRMDANVRHRYNAPRRPDAKTKM</sequence>
<organism evidence="2 3">
    <name type="scientific">Coprinopsis marcescibilis</name>
    <name type="common">Agaric fungus</name>
    <name type="synonym">Psathyrella marcescibilis</name>
    <dbReference type="NCBI Taxonomy" id="230819"/>
    <lineage>
        <taxon>Eukaryota</taxon>
        <taxon>Fungi</taxon>
        <taxon>Dikarya</taxon>
        <taxon>Basidiomycota</taxon>
        <taxon>Agaricomycotina</taxon>
        <taxon>Agaricomycetes</taxon>
        <taxon>Agaricomycetidae</taxon>
        <taxon>Agaricales</taxon>
        <taxon>Agaricineae</taxon>
        <taxon>Psathyrellaceae</taxon>
        <taxon>Coprinopsis</taxon>
    </lineage>
</organism>
<dbReference type="AlphaFoldDB" id="A0A5C3KX38"/>
<feature type="compositionally biased region" description="Basic and acidic residues" evidence="1">
    <location>
        <begin position="32"/>
        <end position="51"/>
    </location>
</feature>